<name>A0A7W7TZJ4_9ACTN</name>
<feature type="region of interest" description="Disordered" evidence="2">
    <location>
        <begin position="378"/>
        <end position="404"/>
    </location>
</feature>
<dbReference type="InterPro" id="IPR022385">
    <property type="entry name" value="Rhs_assc_core"/>
</dbReference>
<evidence type="ECO:0000259" key="4">
    <source>
        <dbReference type="Pfam" id="PF20148"/>
    </source>
</evidence>
<dbReference type="PANTHER" id="PTHR32305">
    <property type="match status" value="1"/>
</dbReference>
<comment type="caution">
    <text evidence="7">The sequence shown here is derived from an EMBL/GenBank/DDBJ whole genome shotgun (WGS) entry which is preliminary data.</text>
</comment>
<dbReference type="InterPro" id="IPR050708">
    <property type="entry name" value="T6SS_VgrG/RHS"/>
</dbReference>
<dbReference type="RefSeq" id="WP_184931094.1">
    <property type="nucleotide sequence ID" value="NZ_JACHJY010000004.1"/>
</dbReference>
<keyword evidence="8" id="KW-1185">Reference proteome</keyword>
<evidence type="ECO:0000259" key="5">
    <source>
        <dbReference type="Pfam" id="PF21725"/>
    </source>
</evidence>
<dbReference type="InterPro" id="IPR045351">
    <property type="entry name" value="DUF6531"/>
</dbReference>
<evidence type="ECO:0000256" key="1">
    <source>
        <dbReference type="ARBA" id="ARBA00022737"/>
    </source>
</evidence>
<dbReference type="InterPro" id="IPR049082">
    <property type="entry name" value="T7SS_signal"/>
</dbReference>
<dbReference type="InterPro" id="IPR044927">
    <property type="entry name" value="Endonuclea_NS_2"/>
</dbReference>
<dbReference type="Pfam" id="PF13930">
    <property type="entry name" value="Endonuclea_NS_2"/>
    <property type="match status" value="1"/>
</dbReference>
<dbReference type="NCBIfam" id="TIGR03696">
    <property type="entry name" value="Rhs_assc_core"/>
    <property type="match status" value="1"/>
</dbReference>
<keyword evidence="1" id="KW-0677">Repeat</keyword>
<dbReference type="Proteomes" id="UP000582643">
    <property type="component" value="Unassembled WGS sequence"/>
</dbReference>
<feature type="region of interest" description="Disordered" evidence="2">
    <location>
        <begin position="717"/>
        <end position="739"/>
    </location>
</feature>
<dbReference type="InterPro" id="IPR006530">
    <property type="entry name" value="YD"/>
</dbReference>
<dbReference type="Pfam" id="PF05593">
    <property type="entry name" value="RHS_repeat"/>
    <property type="match status" value="8"/>
</dbReference>
<gene>
    <name evidence="7" type="ORF">GGE06_003192</name>
</gene>
<feature type="compositionally biased region" description="Basic and acidic residues" evidence="2">
    <location>
        <begin position="723"/>
        <end position="739"/>
    </location>
</feature>
<dbReference type="Gene3D" id="1.10.287.1060">
    <property type="entry name" value="ESAT-6-like"/>
    <property type="match status" value="1"/>
</dbReference>
<feature type="domain" description="Type VII secretion system protein EssD-like" evidence="3">
    <location>
        <begin position="1428"/>
        <end position="1544"/>
    </location>
</feature>
<dbReference type="PRINTS" id="PR00394">
    <property type="entry name" value="RHSPROTEIN"/>
</dbReference>
<evidence type="ECO:0000259" key="3">
    <source>
        <dbReference type="Pfam" id="PF13930"/>
    </source>
</evidence>
<dbReference type="PANTHER" id="PTHR32305:SF15">
    <property type="entry name" value="PROTEIN RHSA-RELATED"/>
    <property type="match status" value="1"/>
</dbReference>
<organism evidence="7 8">
    <name type="scientific">Streptomyces nymphaeiformis</name>
    <dbReference type="NCBI Taxonomy" id="2663842"/>
    <lineage>
        <taxon>Bacteria</taxon>
        <taxon>Bacillati</taxon>
        <taxon>Actinomycetota</taxon>
        <taxon>Actinomycetes</taxon>
        <taxon>Kitasatosporales</taxon>
        <taxon>Streptomycetaceae</taxon>
        <taxon>Streptomyces</taxon>
    </lineage>
</organism>
<feature type="region of interest" description="Disordered" evidence="2">
    <location>
        <begin position="196"/>
        <end position="216"/>
    </location>
</feature>
<evidence type="ECO:0000256" key="2">
    <source>
        <dbReference type="SAM" id="MobiDB-lite"/>
    </source>
</evidence>
<accession>A0A7W7TZJ4</accession>
<dbReference type="EMBL" id="JACHJY010000004">
    <property type="protein sequence ID" value="MBB4982282.1"/>
    <property type="molecule type" value="Genomic_DNA"/>
</dbReference>
<feature type="domain" description="Teneurin-like YD-shell" evidence="6">
    <location>
        <begin position="1091"/>
        <end position="1387"/>
    </location>
</feature>
<feature type="domain" description="Putative T7SS secretion signal" evidence="5">
    <location>
        <begin position="17"/>
        <end position="254"/>
    </location>
</feature>
<evidence type="ECO:0000259" key="6">
    <source>
        <dbReference type="Pfam" id="PF25023"/>
    </source>
</evidence>
<dbReference type="Pfam" id="PF25023">
    <property type="entry name" value="TEN_YD-shell"/>
    <property type="match status" value="1"/>
</dbReference>
<dbReference type="Gene3D" id="2.180.10.10">
    <property type="entry name" value="RHS repeat-associated core"/>
    <property type="match status" value="2"/>
</dbReference>
<protein>
    <submittedName>
        <fullName evidence="7">RHS repeat-associated protein</fullName>
    </submittedName>
</protein>
<dbReference type="Pfam" id="PF20148">
    <property type="entry name" value="DUF6531"/>
    <property type="match status" value="1"/>
</dbReference>
<reference evidence="7 8" key="1">
    <citation type="submission" date="2020-08" db="EMBL/GenBank/DDBJ databases">
        <title>Genomic Encyclopedia of Type Strains, Phase III (KMG-III): the genomes of soil and plant-associated and newly described type strains.</title>
        <authorList>
            <person name="Whitman W."/>
        </authorList>
    </citation>
    <scope>NUCLEOTIDE SEQUENCE [LARGE SCALE GENOMIC DNA]</scope>
    <source>
        <strain evidence="7 8">SFB5A</strain>
    </source>
</reference>
<proteinExistence type="predicted"/>
<sequence>MVDWGGLVDKGIDKIGDGIDRGKELVGEGIDFATDKTGQLLDKTGAHDWADAVEDWGDGAASSLGAEVGEQQLGQTEDADELIHGKPEKIAGTVQNLRDFQKAFDLVGGGMKQLDSGHWKGAAADGFRAAFETLPTDWLRAADAMENAAKALETYSHAIVSAQGKAREAIALYEEGDADSKAATETYEKKVAAYKAASDSESPLPDPGDFTDPGTAKRQRAQEILNDARKARDEAAEAARTAVSAALAHAPKEPKGRDRVKAELMDYGLGAGIELAHFGGGIVKGTAGLVDFVRSVNPTDPYNLTHPAEYYKGVNMTLAGLVSTAANPDRALQGAWEALKGDPSEFFGRMAPELIGTKGTGLLRGGVRAAVKNGVEHLPEGKRPRGVRGDHEQDPHSNGKTCRETVCKSDPVDIASGRMLLPQTDIALPGSLPLVFRRTFDSSRRSGHWFGPTWSSTIDQRLEIDAEGVIFSCDEGSLLAYPHPAPGVPVMPTHGRQWPLDRVEDGYTVTDPETGTVRHFVDHGDERALLAQIDDRNGRWITFEYDESGAPTAIVHHGGYHLKLTTSGGRVTALHLARAAKDGSDQEILRYGYTDGHLTEVVNSSGRPLRFGCDEHGRITSWTDTNGSRYDYVYDDQDRCTYQSGANGHLEATFTWDDLDPATGLRTTTLTNGLGHTERHLINERNQVVAEIDALGAVTRYAYDRHNRLLSRTDPLGHVSRTTYDEHGRPTTMERPDGRQARAEYDGRGFPVRITGTDGNVTRQTFDEHGNRTSVTTPSGARTEFAYDESGRLTSMTDPLGATTRLVLDARGLPVEITDPLGATTRYAHDAFGRTVEVTDALGAVTRLDWTVEGRLAHRTAPDGTVESWTYDGEGNCLTHTDALGGTTRFTYTDFDLPTSRTAPDGVRYEFAHDANLRLTRVTAPQGLTWDYTYDPAGRLVSETDFDDRTLGYAYDGAGRLTSRTNGLGQCVRYTHNELGQTVRKDAEGVVTAYEYDLFDELASATGPDATLIRLRDRYGRLKSETVNGRTLTYAYDEAGRRVGRTTPGGSVSTWSYDGAGRRTKLTASGRDIAFSLDALGREVDRTVSNFVSLTSSYDAMNRLTAQEVTSRGSRLQHRSYTYGAGGGLIAISDALSGARGFDVDSAGRITAVHAQGWTERYAYDDAGNQIEASWPTTHPSHSATGTRTYEGTQITRAGAVRYEHDGQGRIVLRQKNRPSRKPDTWRYEWDAEDRLTSVTTPDGSVWRYAYDPLGRRISKQSPFETVYFTWDGTTLCEQTTANVVLTWEHAGLRPISQTERRTDTDDERFFAIVTDLIGAPTELIDESGDLAWRTRTTLWGTTSWNRDATAYTPLRFPGQYCDPESGLHYNYFRYYDPESARYLSQDPLGLAPAPNPAAYVHNPLLWADPLGLLPCKKNEPDDPTWDGRVVYGELDGLGRPTGMHATLGDDMMGKNPTDPHGDPPGWKKDMGYNRAHLLGAQLGGSNYLPENFVTMHSYANSPVMRHIENQIRAAVESGETIQYSVTPRYIGSEKIPIGVHIEAYGSDGFQFTQHRSTGITESGNNAFIPNKKRGG</sequence>
<feature type="domain" description="DUF6531" evidence="4">
    <location>
        <begin position="410"/>
        <end position="481"/>
    </location>
</feature>
<dbReference type="Pfam" id="PF21725">
    <property type="entry name" value="T7SS_signal"/>
    <property type="match status" value="1"/>
</dbReference>
<dbReference type="NCBIfam" id="TIGR01643">
    <property type="entry name" value="YD_repeat_2x"/>
    <property type="match status" value="15"/>
</dbReference>
<dbReference type="InterPro" id="IPR031325">
    <property type="entry name" value="RHS_repeat"/>
</dbReference>
<dbReference type="Gene3D" id="3.40.570.10">
    <property type="entry name" value="Extracellular Endonuclease, subunit A"/>
    <property type="match status" value="1"/>
</dbReference>
<evidence type="ECO:0000313" key="8">
    <source>
        <dbReference type="Proteomes" id="UP000582643"/>
    </source>
</evidence>
<dbReference type="InterPro" id="IPR044929">
    <property type="entry name" value="DNA/RNA_non-sp_Endonuclease_sf"/>
</dbReference>
<dbReference type="InterPro" id="IPR056823">
    <property type="entry name" value="TEN-like_YD-shell"/>
</dbReference>
<evidence type="ECO:0000313" key="7">
    <source>
        <dbReference type="EMBL" id="MBB4982282.1"/>
    </source>
</evidence>